<dbReference type="InterPro" id="IPR022893">
    <property type="entry name" value="Shikimate_DH_fam"/>
</dbReference>
<keyword evidence="3" id="KW-0521">NADP</keyword>
<dbReference type="GO" id="GO:0004764">
    <property type="term" value="F:shikimate 3-dehydrogenase (NADP+) activity"/>
    <property type="evidence" value="ECO:0007669"/>
    <property type="project" value="UniProtKB-UniRule"/>
</dbReference>
<comment type="caution">
    <text evidence="5">The sequence shown here is derived from an EMBL/GenBank/DDBJ whole genome shotgun (WGS) entry which is preliminary data.</text>
</comment>
<protein>
    <recommendedName>
        <fullName evidence="3">Shikimate dehydrogenase (NADP(+))</fullName>
        <shortName evidence="3">SDH</shortName>
        <ecNumber evidence="3">1.1.1.25</ecNumber>
    </recommendedName>
</protein>
<feature type="binding site" evidence="3">
    <location>
        <position position="66"/>
    </location>
    <ligand>
        <name>shikimate</name>
        <dbReference type="ChEBI" id="CHEBI:36208"/>
    </ligand>
</feature>
<dbReference type="HAMAP" id="MF_00222">
    <property type="entry name" value="Shikimate_DH_AroE"/>
    <property type="match status" value="1"/>
</dbReference>
<dbReference type="Proteomes" id="UP000886749">
    <property type="component" value="Unassembled WGS sequence"/>
</dbReference>
<dbReference type="Pfam" id="PF08501">
    <property type="entry name" value="Shikimate_dh_N"/>
    <property type="match status" value="1"/>
</dbReference>
<feature type="binding site" evidence="3">
    <location>
        <position position="106"/>
    </location>
    <ligand>
        <name>shikimate</name>
        <dbReference type="ChEBI" id="CHEBI:36208"/>
    </ligand>
</feature>
<keyword evidence="3" id="KW-0560">Oxidoreductase</keyword>
<comment type="caution">
    <text evidence="3">Lacks conserved residue(s) required for the propagation of feature annotation.</text>
</comment>
<feature type="binding site" evidence="3">
    <location>
        <begin position="21"/>
        <end position="23"/>
    </location>
    <ligand>
        <name>shikimate</name>
        <dbReference type="ChEBI" id="CHEBI:36208"/>
    </ligand>
</feature>
<dbReference type="PANTHER" id="PTHR21089:SF1">
    <property type="entry name" value="BIFUNCTIONAL 3-DEHYDROQUINATE DEHYDRATASE_SHIKIMATE DEHYDROGENASE, CHLOROPLASTIC"/>
    <property type="match status" value="1"/>
</dbReference>
<dbReference type="Gene3D" id="3.40.50.10860">
    <property type="entry name" value="Leucine Dehydrogenase, chain A, domain 1"/>
    <property type="match status" value="1"/>
</dbReference>
<feature type="binding site" evidence="3">
    <location>
        <position position="253"/>
    </location>
    <ligand>
        <name>shikimate</name>
        <dbReference type="ChEBI" id="CHEBI:36208"/>
    </ligand>
</feature>
<name>A0A9D1DCD8_9FIRM</name>
<evidence type="ECO:0000256" key="1">
    <source>
        <dbReference type="ARBA" id="ARBA00004871"/>
    </source>
</evidence>
<reference evidence="5" key="2">
    <citation type="journal article" date="2021" name="PeerJ">
        <title>Extensive microbial diversity within the chicken gut microbiome revealed by metagenomics and culture.</title>
        <authorList>
            <person name="Gilroy R."/>
            <person name="Ravi A."/>
            <person name="Getino M."/>
            <person name="Pursley I."/>
            <person name="Horton D.L."/>
            <person name="Alikhan N.F."/>
            <person name="Baker D."/>
            <person name="Gharbi K."/>
            <person name="Hall N."/>
            <person name="Watson M."/>
            <person name="Adriaenssens E.M."/>
            <person name="Foster-Nyarko E."/>
            <person name="Jarju S."/>
            <person name="Secka A."/>
            <person name="Antonio M."/>
            <person name="Oren A."/>
            <person name="Chaudhuri R.R."/>
            <person name="La Ragione R."/>
            <person name="Hildebrand F."/>
            <person name="Pallen M.J."/>
        </authorList>
    </citation>
    <scope>NUCLEOTIDE SEQUENCE</scope>
    <source>
        <strain evidence="5">CHK184-25365</strain>
    </source>
</reference>
<dbReference type="InterPro" id="IPR036291">
    <property type="entry name" value="NAD(P)-bd_dom_sf"/>
</dbReference>
<feature type="binding site" evidence="3">
    <location>
        <position position="223"/>
    </location>
    <ligand>
        <name>NADP(+)</name>
        <dbReference type="ChEBI" id="CHEBI:58349"/>
    </ligand>
</feature>
<feature type="binding site" evidence="3">
    <location>
        <position position="246"/>
    </location>
    <ligand>
        <name>NADP(+)</name>
        <dbReference type="ChEBI" id="CHEBI:58349"/>
    </ligand>
</feature>
<dbReference type="PANTHER" id="PTHR21089">
    <property type="entry name" value="SHIKIMATE DEHYDROGENASE"/>
    <property type="match status" value="1"/>
</dbReference>
<dbReference type="CDD" id="cd01065">
    <property type="entry name" value="NAD_bind_Shikimate_DH"/>
    <property type="match status" value="1"/>
</dbReference>
<dbReference type="GO" id="GO:0009073">
    <property type="term" value="P:aromatic amino acid family biosynthetic process"/>
    <property type="evidence" value="ECO:0007669"/>
    <property type="project" value="UniProtKB-KW"/>
</dbReference>
<evidence type="ECO:0000256" key="2">
    <source>
        <dbReference type="ARBA" id="ARBA00023141"/>
    </source>
</evidence>
<dbReference type="AlphaFoldDB" id="A0A9D1DCD8"/>
<gene>
    <name evidence="3" type="primary">aroE</name>
    <name evidence="5" type="ORF">IAB36_02605</name>
</gene>
<comment type="pathway">
    <text evidence="1 3">Metabolic intermediate biosynthesis; chorismate biosynthesis; chorismate from D-erythrose 4-phosphate and phosphoenolpyruvate: step 4/7.</text>
</comment>
<organism evidence="5 6">
    <name type="scientific">Candidatus Egerieicola pullicola</name>
    <dbReference type="NCBI Taxonomy" id="2840775"/>
    <lineage>
        <taxon>Bacteria</taxon>
        <taxon>Bacillati</taxon>
        <taxon>Bacillota</taxon>
        <taxon>Clostridia</taxon>
        <taxon>Eubacteriales</taxon>
        <taxon>Oscillospiraceae</taxon>
        <taxon>Oscillospiraceae incertae sedis</taxon>
        <taxon>Candidatus Egerieicola</taxon>
    </lineage>
</organism>
<keyword evidence="3" id="KW-0028">Amino-acid biosynthesis</keyword>
<evidence type="ECO:0000256" key="3">
    <source>
        <dbReference type="HAMAP-Rule" id="MF_00222"/>
    </source>
</evidence>
<sequence>MTQTNAQTSNFGLLGHPLGHSMSPFIHEALFALSGRPQPYGLHDVAPENLKTEAPHLLASQGFNITIPYKVEIIPFLTELSEKAKLYQSVNTVEIKDDCYIGHNTDVDGFLHGIRSLGVELSQGPVLMLGSGGVANMVSTEVVLAGSPLTIAVRKEDVEQVAALKERLLKIKPEAEITTCLLDQPKGSYRVLINTTPVGMYPNTHACPVTPEIIRQAEAVFDLVYNPFETQLVQTAKSLGIPAKGGLSMLVWQAAVAHEIWFGDQFTDEEIQQVILQAKEYMEAHFQA</sequence>
<feature type="domain" description="Shikimate dehydrogenase substrate binding N-terminal" evidence="4">
    <location>
        <begin position="13"/>
        <end position="93"/>
    </location>
</feature>
<dbReference type="Gene3D" id="3.40.50.720">
    <property type="entry name" value="NAD(P)-binding Rossmann-like Domain"/>
    <property type="match status" value="1"/>
</dbReference>
<dbReference type="EMBL" id="DVGY01000058">
    <property type="protein sequence ID" value="HIR40698.1"/>
    <property type="molecule type" value="Genomic_DNA"/>
</dbReference>
<dbReference type="SUPFAM" id="SSF53223">
    <property type="entry name" value="Aminoacid dehydrogenase-like, N-terminal domain"/>
    <property type="match status" value="1"/>
</dbReference>
<evidence type="ECO:0000259" key="4">
    <source>
        <dbReference type="Pfam" id="PF08501"/>
    </source>
</evidence>
<dbReference type="InterPro" id="IPR046346">
    <property type="entry name" value="Aminoacid_DH-like_N_sf"/>
</dbReference>
<comment type="subunit">
    <text evidence="3">Homodimer.</text>
</comment>
<comment type="function">
    <text evidence="3">Involved in the biosynthesis of the chorismate, which leads to the biosynthesis of aromatic amino acids. Catalyzes the reversible NADPH linked reduction of 3-dehydroshikimate (DHSA) to yield shikimate (SA).</text>
</comment>
<feature type="binding site" evidence="3">
    <location>
        <position position="225"/>
    </location>
    <ligand>
        <name>shikimate</name>
        <dbReference type="ChEBI" id="CHEBI:36208"/>
    </ligand>
</feature>
<comment type="catalytic activity">
    <reaction evidence="3">
        <text>shikimate + NADP(+) = 3-dehydroshikimate + NADPH + H(+)</text>
        <dbReference type="Rhea" id="RHEA:17737"/>
        <dbReference type="ChEBI" id="CHEBI:15378"/>
        <dbReference type="ChEBI" id="CHEBI:16630"/>
        <dbReference type="ChEBI" id="CHEBI:36208"/>
        <dbReference type="ChEBI" id="CHEBI:57783"/>
        <dbReference type="ChEBI" id="CHEBI:58349"/>
        <dbReference type="EC" id="1.1.1.25"/>
    </reaction>
</comment>
<feature type="binding site" evidence="3">
    <location>
        <position position="91"/>
    </location>
    <ligand>
        <name>shikimate</name>
        <dbReference type="ChEBI" id="CHEBI:36208"/>
    </ligand>
</feature>
<feature type="binding site" evidence="3">
    <location>
        <position position="82"/>
    </location>
    <ligand>
        <name>NADP(+)</name>
        <dbReference type="ChEBI" id="CHEBI:58349"/>
    </ligand>
</feature>
<accession>A0A9D1DCD8</accession>
<feature type="binding site" evidence="3">
    <location>
        <begin position="130"/>
        <end position="134"/>
    </location>
    <ligand>
        <name>NADP(+)</name>
        <dbReference type="ChEBI" id="CHEBI:58349"/>
    </ligand>
</feature>
<proteinExistence type="inferred from homology"/>
<comment type="similarity">
    <text evidence="3">Belongs to the shikimate dehydrogenase family.</text>
</comment>
<dbReference type="SUPFAM" id="SSF51735">
    <property type="entry name" value="NAD(P)-binding Rossmann-fold domains"/>
    <property type="match status" value="1"/>
</dbReference>
<dbReference type="GO" id="GO:0008652">
    <property type="term" value="P:amino acid biosynthetic process"/>
    <property type="evidence" value="ECO:0007669"/>
    <property type="project" value="UniProtKB-KW"/>
</dbReference>
<evidence type="ECO:0000313" key="5">
    <source>
        <dbReference type="EMBL" id="HIR40698.1"/>
    </source>
</evidence>
<dbReference type="GO" id="GO:0019632">
    <property type="term" value="P:shikimate metabolic process"/>
    <property type="evidence" value="ECO:0007669"/>
    <property type="project" value="TreeGrafter"/>
</dbReference>
<dbReference type="GO" id="GO:0009423">
    <property type="term" value="P:chorismate biosynthetic process"/>
    <property type="evidence" value="ECO:0007669"/>
    <property type="project" value="UniProtKB-UniRule"/>
</dbReference>
<evidence type="ECO:0000313" key="6">
    <source>
        <dbReference type="Proteomes" id="UP000886749"/>
    </source>
</evidence>
<reference evidence="5" key="1">
    <citation type="submission" date="2020-10" db="EMBL/GenBank/DDBJ databases">
        <authorList>
            <person name="Gilroy R."/>
        </authorList>
    </citation>
    <scope>NUCLEOTIDE SEQUENCE</scope>
    <source>
        <strain evidence="5">CHK184-25365</strain>
    </source>
</reference>
<dbReference type="InterPro" id="IPR013708">
    <property type="entry name" value="Shikimate_DH-bd_N"/>
</dbReference>
<dbReference type="EC" id="1.1.1.25" evidence="3"/>
<feature type="active site" description="Proton acceptor" evidence="3">
    <location>
        <position position="70"/>
    </location>
</feature>
<keyword evidence="2 3" id="KW-0057">Aromatic amino acid biosynthesis</keyword>